<dbReference type="HOGENOM" id="CLU_2514046_0_0_1"/>
<accession>A0A0C3APZ2</accession>
<evidence type="ECO:0000313" key="2">
    <source>
        <dbReference type="Proteomes" id="UP000054097"/>
    </source>
</evidence>
<dbReference type="AlphaFoldDB" id="A0A0C3APZ2"/>
<proteinExistence type="predicted"/>
<name>A0A0C3APZ2_SERVB</name>
<evidence type="ECO:0000313" key="1">
    <source>
        <dbReference type="EMBL" id="KIM26620.1"/>
    </source>
</evidence>
<gene>
    <name evidence="1" type="ORF">M408DRAFT_182338</name>
</gene>
<reference evidence="1 2" key="1">
    <citation type="submission" date="2014-04" db="EMBL/GenBank/DDBJ databases">
        <authorList>
            <consortium name="DOE Joint Genome Institute"/>
            <person name="Kuo A."/>
            <person name="Zuccaro A."/>
            <person name="Kohler A."/>
            <person name="Nagy L.G."/>
            <person name="Floudas D."/>
            <person name="Copeland A."/>
            <person name="Barry K.W."/>
            <person name="Cichocki N."/>
            <person name="Veneault-Fourrey C."/>
            <person name="LaButti K."/>
            <person name="Lindquist E.A."/>
            <person name="Lipzen A."/>
            <person name="Lundell T."/>
            <person name="Morin E."/>
            <person name="Murat C."/>
            <person name="Sun H."/>
            <person name="Tunlid A."/>
            <person name="Henrissat B."/>
            <person name="Grigoriev I.V."/>
            <person name="Hibbett D.S."/>
            <person name="Martin F."/>
            <person name="Nordberg H.P."/>
            <person name="Cantor M.N."/>
            <person name="Hua S.X."/>
        </authorList>
    </citation>
    <scope>NUCLEOTIDE SEQUENCE [LARGE SCALE GENOMIC DNA]</scope>
    <source>
        <strain evidence="1 2">MAFF 305830</strain>
    </source>
</reference>
<dbReference type="Proteomes" id="UP000054097">
    <property type="component" value="Unassembled WGS sequence"/>
</dbReference>
<keyword evidence="2" id="KW-1185">Reference proteome</keyword>
<dbReference type="EMBL" id="KN824305">
    <property type="protein sequence ID" value="KIM26620.1"/>
    <property type="molecule type" value="Genomic_DNA"/>
</dbReference>
<reference evidence="2" key="2">
    <citation type="submission" date="2015-01" db="EMBL/GenBank/DDBJ databases">
        <title>Evolutionary Origins and Diversification of the Mycorrhizal Mutualists.</title>
        <authorList>
            <consortium name="DOE Joint Genome Institute"/>
            <consortium name="Mycorrhizal Genomics Consortium"/>
            <person name="Kohler A."/>
            <person name="Kuo A."/>
            <person name="Nagy L.G."/>
            <person name="Floudas D."/>
            <person name="Copeland A."/>
            <person name="Barry K.W."/>
            <person name="Cichocki N."/>
            <person name="Veneault-Fourrey C."/>
            <person name="LaButti K."/>
            <person name="Lindquist E.A."/>
            <person name="Lipzen A."/>
            <person name="Lundell T."/>
            <person name="Morin E."/>
            <person name="Murat C."/>
            <person name="Riley R."/>
            <person name="Ohm R."/>
            <person name="Sun H."/>
            <person name="Tunlid A."/>
            <person name="Henrissat B."/>
            <person name="Grigoriev I.V."/>
            <person name="Hibbett D.S."/>
            <person name="Martin F."/>
        </authorList>
    </citation>
    <scope>NUCLEOTIDE SEQUENCE [LARGE SCALE GENOMIC DNA]</scope>
    <source>
        <strain evidence="2">MAFF 305830</strain>
    </source>
</reference>
<sequence>MLTCQRWYSITTTYSALWRSIAFCTIHKPEKGTVHCSDLESLALAVSRTRGATFDLYLGGFSQFSREDVESFNDIVGVEWLSRCR</sequence>
<organism evidence="1 2">
    <name type="scientific">Serendipita vermifera MAFF 305830</name>
    <dbReference type="NCBI Taxonomy" id="933852"/>
    <lineage>
        <taxon>Eukaryota</taxon>
        <taxon>Fungi</taxon>
        <taxon>Dikarya</taxon>
        <taxon>Basidiomycota</taxon>
        <taxon>Agaricomycotina</taxon>
        <taxon>Agaricomycetes</taxon>
        <taxon>Sebacinales</taxon>
        <taxon>Serendipitaceae</taxon>
        <taxon>Serendipita</taxon>
    </lineage>
</organism>
<protein>
    <submittedName>
        <fullName evidence="1">Uncharacterized protein</fullName>
    </submittedName>
</protein>